<reference evidence="2" key="2">
    <citation type="submission" date="2020-05" db="UniProtKB">
        <authorList>
            <consortium name="EnsemblMetazoa"/>
        </authorList>
    </citation>
    <scope>IDENTIFICATION</scope>
    <source>
        <strain evidence="2">IAEA</strain>
    </source>
</reference>
<feature type="compositionally biased region" description="Polar residues" evidence="1">
    <location>
        <begin position="78"/>
        <end position="96"/>
    </location>
</feature>
<dbReference type="VEuPathDB" id="VectorBase:GPAI000278"/>
<evidence type="ECO:0000313" key="3">
    <source>
        <dbReference type="Proteomes" id="UP000092445"/>
    </source>
</evidence>
<organism evidence="2 3">
    <name type="scientific">Glossina pallidipes</name>
    <name type="common">Tsetse fly</name>
    <dbReference type="NCBI Taxonomy" id="7398"/>
    <lineage>
        <taxon>Eukaryota</taxon>
        <taxon>Metazoa</taxon>
        <taxon>Ecdysozoa</taxon>
        <taxon>Arthropoda</taxon>
        <taxon>Hexapoda</taxon>
        <taxon>Insecta</taxon>
        <taxon>Pterygota</taxon>
        <taxon>Neoptera</taxon>
        <taxon>Endopterygota</taxon>
        <taxon>Diptera</taxon>
        <taxon>Brachycera</taxon>
        <taxon>Muscomorpha</taxon>
        <taxon>Hippoboscoidea</taxon>
        <taxon>Glossinidae</taxon>
        <taxon>Glossina</taxon>
    </lineage>
</organism>
<keyword evidence="3" id="KW-1185">Reference proteome</keyword>
<evidence type="ECO:0000313" key="2">
    <source>
        <dbReference type="EnsemblMetazoa" id="GPAI000278-PA"/>
    </source>
</evidence>
<dbReference type="EnsemblMetazoa" id="GPAI000278-RA">
    <property type="protein sequence ID" value="GPAI000278-PA"/>
    <property type="gene ID" value="GPAI000278"/>
</dbReference>
<dbReference type="AlphaFoldDB" id="A0A1A9Z0H9"/>
<reference evidence="3" key="1">
    <citation type="submission" date="2014-03" db="EMBL/GenBank/DDBJ databases">
        <authorList>
            <person name="Aksoy S."/>
            <person name="Warren W."/>
            <person name="Wilson R.K."/>
        </authorList>
    </citation>
    <scope>NUCLEOTIDE SEQUENCE [LARGE SCALE GENOMIC DNA]</scope>
    <source>
        <strain evidence="3">IAEA</strain>
    </source>
</reference>
<sequence>MRLLRAMFRINVRLVVYPTGVRWFLQETNLCEAKVTQDSEGFSRNQETAALHKRYLEGKSKRTAKKTEKKPTEAATTMLSGNLQSSVHVTRSSSGYETLIHK</sequence>
<name>A0A1A9Z0H9_GLOPL</name>
<protein>
    <submittedName>
        <fullName evidence="2">Uncharacterized protein</fullName>
    </submittedName>
</protein>
<dbReference type="Proteomes" id="UP000092445">
    <property type="component" value="Unassembled WGS sequence"/>
</dbReference>
<feature type="region of interest" description="Disordered" evidence="1">
    <location>
        <begin position="58"/>
        <end position="102"/>
    </location>
</feature>
<accession>A0A1A9Z0H9</accession>
<feature type="compositionally biased region" description="Basic and acidic residues" evidence="1">
    <location>
        <begin position="58"/>
        <end position="72"/>
    </location>
</feature>
<evidence type="ECO:0000256" key="1">
    <source>
        <dbReference type="SAM" id="MobiDB-lite"/>
    </source>
</evidence>
<proteinExistence type="predicted"/>